<sequence length="335" mass="32339">MYGIRLLSTSLLALYAAAGVRATAGDSLFDSAPLDDAELAQARGGFTLPNGMTIDFGIIVSTVVNGTRVLQTEMRVLGDTITTSVTQAVGTQAEKTAEAVTASITVPIVDATDGGTGGPVPGDIPAGSAVESSAPVPSSSLPGVSATPGGGASVDVGGVSVNGTPGAGVSVDVGGVSVSATPGGGGVADVSSGSANPSGVTASPDTGVQVTVGSVTVSTDAGGTTQVAVSGGGLPAGPGSQTAVGQAAASTDYVSTQGTAPNVSASAILPQLLIEHEIGRSISSFIVNTGDGRVIDNRLMIDLTIGNVQPYSIGSIGYRVQSLGLDAAIWRGSGG</sequence>
<name>A0A7W6FSN9_9SPHN</name>
<dbReference type="EMBL" id="JACIDT010000052">
    <property type="protein sequence ID" value="MBB3928947.1"/>
    <property type="molecule type" value="Genomic_DNA"/>
</dbReference>
<accession>A0A7W6FSN9</accession>
<evidence type="ECO:0000256" key="1">
    <source>
        <dbReference type="SAM" id="MobiDB-lite"/>
    </source>
</evidence>
<reference evidence="3 4" key="1">
    <citation type="submission" date="2020-08" db="EMBL/GenBank/DDBJ databases">
        <title>Genomic Encyclopedia of Type Strains, Phase IV (KMG-IV): sequencing the most valuable type-strain genomes for metagenomic binning, comparative biology and taxonomic classification.</title>
        <authorList>
            <person name="Goeker M."/>
        </authorList>
    </citation>
    <scope>NUCLEOTIDE SEQUENCE [LARGE SCALE GENOMIC DNA]</scope>
    <source>
        <strain evidence="3 4">DSM 26189</strain>
    </source>
</reference>
<dbReference type="RefSeq" id="WP_188074071.1">
    <property type="nucleotide sequence ID" value="NZ_BSPS01000174.1"/>
</dbReference>
<evidence type="ECO:0000313" key="3">
    <source>
        <dbReference type="EMBL" id="MBB3928947.1"/>
    </source>
</evidence>
<feature type="signal peptide" evidence="2">
    <location>
        <begin position="1"/>
        <end position="24"/>
    </location>
</feature>
<organism evidence="3 4">
    <name type="scientific">Sphingobium jiangsuense</name>
    <dbReference type="NCBI Taxonomy" id="870476"/>
    <lineage>
        <taxon>Bacteria</taxon>
        <taxon>Pseudomonadati</taxon>
        <taxon>Pseudomonadota</taxon>
        <taxon>Alphaproteobacteria</taxon>
        <taxon>Sphingomonadales</taxon>
        <taxon>Sphingomonadaceae</taxon>
        <taxon>Sphingobium</taxon>
    </lineage>
</organism>
<dbReference type="Proteomes" id="UP000571950">
    <property type="component" value="Unassembled WGS sequence"/>
</dbReference>
<protein>
    <submittedName>
        <fullName evidence="3">Uncharacterized protein</fullName>
    </submittedName>
</protein>
<feature type="chain" id="PRO_5031338998" evidence="2">
    <location>
        <begin position="25"/>
        <end position="335"/>
    </location>
</feature>
<evidence type="ECO:0000313" key="4">
    <source>
        <dbReference type="Proteomes" id="UP000571950"/>
    </source>
</evidence>
<feature type="compositionally biased region" description="Low complexity" evidence="1">
    <location>
        <begin position="125"/>
        <end position="146"/>
    </location>
</feature>
<gene>
    <name evidence="3" type="ORF">GGR43_004698</name>
</gene>
<keyword evidence="2" id="KW-0732">Signal</keyword>
<feature type="region of interest" description="Disordered" evidence="1">
    <location>
        <begin position="112"/>
        <end position="149"/>
    </location>
</feature>
<proteinExistence type="predicted"/>
<evidence type="ECO:0000256" key="2">
    <source>
        <dbReference type="SAM" id="SignalP"/>
    </source>
</evidence>
<comment type="caution">
    <text evidence="3">The sequence shown here is derived from an EMBL/GenBank/DDBJ whole genome shotgun (WGS) entry which is preliminary data.</text>
</comment>
<dbReference type="AlphaFoldDB" id="A0A7W6FSN9"/>
<keyword evidence="4" id="KW-1185">Reference proteome</keyword>